<protein>
    <submittedName>
        <fullName evidence="5">Peptide synthetase</fullName>
    </submittedName>
</protein>
<evidence type="ECO:0000313" key="6">
    <source>
        <dbReference type="Proteomes" id="UP000034866"/>
    </source>
</evidence>
<reference evidence="5 6" key="1">
    <citation type="journal article" date="2015" name="J. Biotechnol.">
        <title>Complete genome sequence of Photorhabdus temperata subsp. thracensis 39-8(T), an entomopathogenic bacterium for the improved commercial bioinsecticide.</title>
        <authorList>
            <person name="Kwak Y."/>
            <person name="Shin J.H."/>
        </authorList>
    </citation>
    <scope>NUCLEOTIDE SEQUENCE [LARGE SCALE GENOMIC DNA]</scope>
    <source>
        <strain evidence="5 6">DSM 15199</strain>
    </source>
</reference>
<dbReference type="InterPro" id="IPR044894">
    <property type="entry name" value="TubC_N_sf"/>
</dbReference>
<dbReference type="SUPFAM" id="SSF53335">
    <property type="entry name" value="S-adenosyl-L-methionine-dependent methyltransferases"/>
    <property type="match status" value="1"/>
</dbReference>
<evidence type="ECO:0000256" key="2">
    <source>
        <dbReference type="ARBA" id="ARBA00022450"/>
    </source>
</evidence>
<evidence type="ECO:0000256" key="3">
    <source>
        <dbReference type="ARBA" id="ARBA00022553"/>
    </source>
</evidence>
<dbReference type="SUPFAM" id="SSF52777">
    <property type="entry name" value="CoA-dependent acyltransferases"/>
    <property type="match status" value="4"/>
</dbReference>
<dbReference type="GO" id="GO:0009403">
    <property type="term" value="P:toxin biosynthetic process"/>
    <property type="evidence" value="ECO:0007669"/>
    <property type="project" value="UniProtKB-ARBA"/>
</dbReference>
<dbReference type="SUPFAM" id="SSF56801">
    <property type="entry name" value="Acetyl-CoA synthetase-like"/>
    <property type="match status" value="1"/>
</dbReference>
<dbReference type="Pfam" id="PF00668">
    <property type="entry name" value="Condensation"/>
    <property type="match status" value="2"/>
</dbReference>
<dbReference type="EMBL" id="CP011104">
    <property type="protein sequence ID" value="AKH65395.1"/>
    <property type="molecule type" value="Genomic_DNA"/>
</dbReference>
<dbReference type="PATRIC" id="fig|230089.6.peg.4645"/>
<dbReference type="InterPro" id="IPR029063">
    <property type="entry name" value="SAM-dependent_MTases_sf"/>
</dbReference>
<reference evidence="6" key="2">
    <citation type="submission" date="2015-03" db="EMBL/GenBank/DDBJ databases">
        <title>Genome sequence of Azospirillum thiophilum strain DSM 21654T.</title>
        <authorList>
            <person name="Kwak Y."/>
            <person name="Shin J.-H."/>
        </authorList>
    </citation>
    <scope>NUCLEOTIDE SEQUENCE [LARGE SCALE GENOMIC DNA]</scope>
    <source>
        <strain evidence="6">DSM 15199</strain>
    </source>
</reference>
<dbReference type="Gene3D" id="3.40.50.150">
    <property type="entry name" value="Vaccinia Virus protein VP39"/>
    <property type="match status" value="1"/>
</dbReference>
<dbReference type="PROSITE" id="PS50075">
    <property type="entry name" value="CARRIER"/>
    <property type="match status" value="1"/>
</dbReference>
<dbReference type="RefSeq" id="WP_046976362.1">
    <property type="nucleotide sequence ID" value="NZ_CP011104.1"/>
</dbReference>
<dbReference type="InterPro" id="IPR036736">
    <property type="entry name" value="ACP-like_sf"/>
</dbReference>
<dbReference type="InterPro" id="IPR041464">
    <property type="entry name" value="TubC_N"/>
</dbReference>
<dbReference type="CDD" id="cd02440">
    <property type="entry name" value="AdoMet_MTases"/>
    <property type="match status" value="1"/>
</dbReference>
<dbReference type="CDD" id="cd05930">
    <property type="entry name" value="A_NRPS"/>
    <property type="match status" value="1"/>
</dbReference>
<dbReference type="Pfam" id="PF00501">
    <property type="entry name" value="AMP-binding"/>
    <property type="match status" value="1"/>
</dbReference>
<dbReference type="OrthoDB" id="9757559at2"/>
<dbReference type="InterPro" id="IPR010071">
    <property type="entry name" value="AA_adenyl_dom"/>
</dbReference>
<feature type="domain" description="Carrier" evidence="4">
    <location>
        <begin position="1468"/>
        <end position="1543"/>
    </location>
</feature>
<dbReference type="Gene3D" id="3.30.559.10">
    <property type="entry name" value="Chloramphenicol acetyltransferase-like domain"/>
    <property type="match status" value="2"/>
</dbReference>
<dbReference type="InterPro" id="IPR020845">
    <property type="entry name" value="AMP-binding_CS"/>
</dbReference>
<proteinExistence type="predicted"/>
<dbReference type="Gene3D" id="2.30.38.10">
    <property type="entry name" value="Luciferase, Domain 3"/>
    <property type="match status" value="1"/>
</dbReference>
<dbReference type="InterPro" id="IPR013217">
    <property type="entry name" value="Methyltransf_12"/>
</dbReference>
<dbReference type="Gene3D" id="1.10.10.1830">
    <property type="entry name" value="Non-ribosomal peptide synthase, adenylation domain"/>
    <property type="match status" value="1"/>
</dbReference>
<dbReference type="InterPro" id="IPR045851">
    <property type="entry name" value="AMP-bd_C_sf"/>
</dbReference>
<dbReference type="SUPFAM" id="SSF47336">
    <property type="entry name" value="ACP-like"/>
    <property type="match status" value="1"/>
</dbReference>
<accession>A0A0F7LRR8</accession>
<dbReference type="InterPro" id="IPR001242">
    <property type="entry name" value="Condensation_dom"/>
</dbReference>
<dbReference type="Gene3D" id="3.40.50.980">
    <property type="match status" value="2"/>
</dbReference>
<dbReference type="GO" id="GO:0005737">
    <property type="term" value="C:cytoplasm"/>
    <property type="evidence" value="ECO:0007669"/>
    <property type="project" value="TreeGrafter"/>
</dbReference>
<evidence type="ECO:0000256" key="1">
    <source>
        <dbReference type="ARBA" id="ARBA00001957"/>
    </source>
</evidence>
<dbReference type="Gene3D" id="1.10.1200.10">
    <property type="entry name" value="ACP-like"/>
    <property type="match status" value="1"/>
</dbReference>
<dbReference type="InterPro" id="IPR009081">
    <property type="entry name" value="PP-bd_ACP"/>
</dbReference>
<dbReference type="CDD" id="cd19531">
    <property type="entry name" value="LCL_NRPS-like"/>
    <property type="match status" value="1"/>
</dbReference>
<dbReference type="FunFam" id="3.40.50.12780:FF:000012">
    <property type="entry name" value="Non-ribosomal peptide synthetase"/>
    <property type="match status" value="1"/>
</dbReference>
<dbReference type="FunFam" id="3.40.50.980:FF:000001">
    <property type="entry name" value="Non-ribosomal peptide synthetase"/>
    <property type="match status" value="1"/>
</dbReference>
<dbReference type="Proteomes" id="UP000034866">
    <property type="component" value="Chromosome"/>
</dbReference>
<dbReference type="PANTHER" id="PTHR45527">
    <property type="entry name" value="NONRIBOSOMAL PEPTIDE SYNTHETASE"/>
    <property type="match status" value="1"/>
</dbReference>
<dbReference type="PROSITE" id="PS00455">
    <property type="entry name" value="AMP_BINDING"/>
    <property type="match status" value="1"/>
</dbReference>
<comment type="cofactor">
    <cofactor evidence="1">
        <name>pantetheine 4'-phosphate</name>
        <dbReference type="ChEBI" id="CHEBI:47942"/>
    </cofactor>
</comment>
<dbReference type="GO" id="GO:0003824">
    <property type="term" value="F:catalytic activity"/>
    <property type="evidence" value="ECO:0007669"/>
    <property type="project" value="InterPro"/>
</dbReference>
<dbReference type="GO" id="GO:0043041">
    <property type="term" value="P:amino acid activation for nonribosomal peptide biosynthetic process"/>
    <property type="evidence" value="ECO:0007669"/>
    <property type="project" value="TreeGrafter"/>
</dbReference>
<gene>
    <name evidence="5" type="ORF">VY86_20570</name>
</gene>
<evidence type="ECO:0000313" key="5">
    <source>
        <dbReference type="EMBL" id="AKH65395.1"/>
    </source>
</evidence>
<keyword evidence="2" id="KW-0596">Phosphopantetheine</keyword>
<dbReference type="InterPro" id="IPR023213">
    <property type="entry name" value="CAT-like_dom_sf"/>
</dbReference>
<dbReference type="Gene3D" id="3.30.300.30">
    <property type="match status" value="2"/>
</dbReference>
<dbReference type="InterPro" id="IPR000873">
    <property type="entry name" value="AMP-dep_synth/lig_dom"/>
</dbReference>
<dbReference type="Pfam" id="PF00550">
    <property type="entry name" value="PP-binding"/>
    <property type="match status" value="1"/>
</dbReference>
<name>A0A0F7LRR8_9GAMM</name>
<organism evidence="5 6">
    <name type="scientific">Photorhabdus thracensis</name>
    <dbReference type="NCBI Taxonomy" id="230089"/>
    <lineage>
        <taxon>Bacteria</taxon>
        <taxon>Pseudomonadati</taxon>
        <taxon>Pseudomonadota</taxon>
        <taxon>Gammaproteobacteria</taxon>
        <taxon>Enterobacterales</taxon>
        <taxon>Morganellaceae</taxon>
        <taxon>Photorhabdus</taxon>
    </lineage>
</organism>
<dbReference type="KEGG" id="ptt:VY86_20570"/>
<dbReference type="NCBIfam" id="TIGR01733">
    <property type="entry name" value="AA-adenyl-dom"/>
    <property type="match status" value="1"/>
</dbReference>
<dbReference type="FunFam" id="1.10.1200.10:FF:000005">
    <property type="entry name" value="Nonribosomal peptide synthetase 1"/>
    <property type="match status" value="1"/>
</dbReference>
<dbReference type="PROSITE" id="PS00012">
    <property type="entry name" value="PHOSPHOPANTETHEINE"/>
    <property type="match status" value="1"/>
</dbReference>
<dbReference type="GO" id="GO:0031177">
    <property type="term" value="F:phosphopantetheine binding"/>
    <property type="evidence" value="ECO:0007669"/>
    <property type="project" value="TreeGrafter"/>
</dbReference>
<keyword evidence="6" id="KW-1185">Reference proteome</keyword>
<evidence type="ECO:0000259" key="4">
    <source>
        <dbReference type="PROSITE" id="PS50075"/>
    </source>
</evidence>
<dbReference type="FunFam" id="3.30.559.10:FF:000012">
    <property type="entry name" value="Non-ribosomal peptide synthetase"/>
    <property type="match status" value="1"/>
</dbReference>
<dbReference type="STRING" id="230089.VY86_20570"/>
<dbReference type="InterPro" id="IPR006162">
    <property type="entry name" value="Ppantetheine_attach_site"/>
</dbReference>
<dbReference type="Pfam" id="PF08242">
    <property type="entry name" value="Methyltransf_12"/>
    <property type="match status" value="1"/>
</dbReference>
<dbReference type="Gene3D" id="3.30.559.30">
    <property type="entry name" value="Nonribosomal peptide synthetase, condensation domain"/>
    <property type="match status" value="2"/>
</dbReference>
<dbReference type="PANTHER" id="PTHR45527:SF1">
    <property type="entry name" value="FATTY ACID SYNTHASE"/>
    <property type="match status" value="1"/>
</dbReference>
<dbReference type="Pfam" id="PF18563">
    <property type="entry name" value="TubC_N"/>
    <property type="match status" value="1"/>
</dbReference>
<keyword evidence="3" id="KW-0597">Phosphoprotein</keyword>
<sequence length="2009" mass="229317">MKNAARIINEALDQGITLFVTDNRLQYETGRGSILPALLSEWKQHKQELIDFLNQLDSEEQTQTHHFLQDIQRDGKAEHYPLSFAQQRLWFIDQLDGGSPKYNCMGNFRLRESINIKAFEAAVKALLERHEVLRTYFKIINNEPRQFIATDFDLPITHHDLSALPETEKNDQVKQLSKEEENLIFNLNTDLMLRIRLIKLAENDYLIIYTIHHIAFDGWSMAIFLHEFFTLYKAYCQGETNPLPPLKIQYVDYAQWQQGWLQGDVLKKQLTYWQKQLAGISPVHRVPLDNPRPEKQNIEGCFHTQHISSRLTQAIRGLCAKHNVTLFMFLETAFTVLLSRYSNEKDILVGTVIAGRQHPDIEPLIGFFVNSLVIRTDLSGQPTFSELLKQNSRTILDAYEHQDLPFEMLVEKLSPERNPNHNPIFQIMFAVQNNQRDTILEQDNIIESEDNLLRTTRFDLEIHVFEEEQTGELSIIWISNTSLFYSSTIERFIANYETLLSGIVEVMTDDSVNKEPPIHELPLLAEAEKHTLLHELNGPQNHYPQGRCFHELFEEQVALNPEKTALVFGEEALSYQAVNAQANQLAHYLIEQGIQPDILVAICLPRSLQTVIALLSILKAGGAYVPLDAGYPQARLQYMLEHSGAEFILTETPLVDKLPISQQRVICLDAETVQSHVQNLPTGNIVHRSVPLTENHLAYVIYTSGSTGRPKGAMLEHKGWVNLVQAQAALFGAGADIRGLQFASWSFDAAVLEMAMTLAYGATLYLISETHRRSPEWLDEVVEKHHITHAVLPPALLPHLDFNKWRTVSTLLLAGEAVAPHIAAQWSQGRKLFNVYGPTECTSIVTSALLTANKRVTIGKPLPNTVMRILNSDGNLVPLGAVGELYIGGIQLARGYRNAPDITEKQFIRDPFSTNPADRLYCTGDLVRWTPEGELEFIGRLDSQVKIRSHRIELGEIESVLAGQEILSNAVVIADGHDSEDRKLIAYVCPSTHWLAEKAAAFNADYLESWTEIFDGRYRQEITENIATDTIDKSDDKSDFDGWINNYTEQPIALDQMEEWRAGTMQRIESLHPRSLLEIGCGAGLLLYRYAERCESVLATDISAEVLTHHQKILRQRGWSHVELIRGDALNLGTITPDQFDTVVMHSVVQYFPNIQYLEKVITQLLPAVKTGGKILLGDIRNLDLLTAHVTAIEKNRLNGQRISVGTLANRIQQRLQKEKEFLLSPTYFAQLPTRYPEIGRVDILVKRGIGDNEMLRYRYEVILHKCDKNAELCCHLPITWCDFNSIEDLRNVLETGKFDTFGVSGIPNARIKDDFDLAEGLRHWSSNQIVFPLKDADGFSPEAAEQVLALESLLQYAEQCGYQCELTWSQQQPDLLDVIFSRGELPQVQARSDYSQTHLANYPQLPAISGELAELLESALKKQLPDYMVPSLYIPLERIPLNLNNKVDKKALPIPDENDLRRQAYIAPRDEIEEKLCQLWQEHLKINLIGIYDNFFSLGGHSLLAVKITASIRNTLTNNFSMHELFANPTIAQIASVIRHSHKHEISAPKTTHNISDHSTFDGKMPISYCQKMYWYFIQEALLEDSFHVPITLLMEGELNHSALEKSLNTILARHESLRFKFYKENGQIFMQPDNSMKINLQVIEALPRGIEREQIIIEINKLWEEKLRTPFDVYNGPLIKTFLLPVSETITVLFIDVHHIISDGWSINIIMNEFKQLYTAYSQGQENPLPPVAMQYSGYVYDLQEIHATEAAKKQIKFWQQQFSDVNPERDFPVSFRKHLASKYRSHARHIKIPDSLDKAVLQYCETHKITPYMLFMALFHTCLFMYSGESQHIVTSPKADRTRIESHQTIGLFLGDLIVKSNISKEMSLQGIIKQVSQSIHRAIENSNIHMSVVIDAVGEKARDNIFNVLFNYLDAQSFYDFIDISKDEKLSLPNLDVEVIETEIIPFESLGMNFLYMPQNISCELNYNPELYTESVIDRMATYYERLLNVIVSGQEKESISQFYG</sequence>